<protein>
    <submittedName>
        <fullName evidence="3">Phage terminase large subunit (GpA)</fullName>
    </submittedName>
</protein>
<reference evidence="3 4" key="1">
    <citation type="submission" date="2010-11" db="EMBL/GenBank/DDBJ databases">
        <authorList>
            <person name="Durkin A.S."/>
            <person name="Madupu R."/>
            <person name="Torralba M."/>
            <person name="Gillis M."/>
            <person name="Methe B."/>
            <person name="Sutton G."/>
            <person name="Nelson K.E."/>
        </authorList>
    </citation>
    <scope>NUCLEOTIDE SEQUENCE [LARGE SCALE GENOMIC DNA]</scope>
    <source>
        <strain evidence="3 4">UPII 345-E</strain>
    </source>
</reference>
<dbReference type="Gene3D" id="3.40.50.300">
    <property type="entry name" value="P-loop containing nucleotide triphosphate hydrolases"/>
    <property type="match status" value="1"/>
</dbReference>
<comment type="caution">
    <text evidence="3">The sequence shown here is derived from an EMBL/GenBank/DDBJ whole genome shotgun (WGS) entry which is preliminary data.</text>
</comment>
<dbReference type="Proteomes" id="UP000004594">
    <property type="component" value="Unassembled WGS sequence"/>
</dbReference>
<gene>
    <name evidence="3" type="ORF">HMPREF9220_0622</name>
</gene>
<dbReference type="InterPro" id="IPR046453">
    <property type="entry name" value="GpA_ATPase"/>
</dbReference>
<feature type="domain" description="Terminase large subunit GpA endonuclease" evidence="2">
    <location>
        <begin position="319"/>
        <end position="593"/>
    </location>
</feature>
<dbReference type="EMBL" id="AENT01000027">
    <property type="protein sequence ID" value="EFR42328.1"/>
    <property type="molecule type" value="Genomic_DNA"/>
</dbReference>
<dbReference type="InterPro" id="IPR051220">
    <property type="entry name" value="TFA_Chaperone"/>
</dbReference>
<dbReference type="AlphaFoldDB" id="E4LA55"/>
<dbReference type="InterPro" id="IPR046454">
    <property type="entry name" value="GpA_endonuclease"/>
</dbReference>
<dbReference type="OrthoDB" id="5181253at2"/>
<dbReference type="PANTHER" id="PTHR34413:SF2">
    <property type="entry name" value="PROPHAGE TAIL FIBER ASSEMBLY PROTEIN HOMOLOG TFAE-RELATED"/>
    <property type="match status" value="1"/>
</dbReference>
<name>E4LA55_9FIRM</name>
<sequence>MTKYRQFSNDLQKAITKNIQKTWEQNLKDVIQNARKMFLPPPKLTVSEWADKYRILGRDESPNSGRWKTETTPYLKAIMDSFTDKTTEIIAFLKPTQVGATEVGINICGYTIDYSPTRIFYLMPDEELARDFSTDRLSKAFKHTPSIARKLDQSEKSKALTIRYSGGFIKLSGAQSASKLASWAIPRVIMDEVDKYPLWAGREASPIALVMERTKNWSYRKILIMSTPTTEGGYIYNAYQNSEQHNIFYIPCPKCKHYQELQFKNLKFPDTLNDNELMKKTYYQCEACGYHMNDRDKLKGLKVGEWRPREKLNYKPKRVGFKLNSLYSPWVSFATMAKEFLKSKNEPSKLMNFVNSWLGEPWKQKGAVIKSKSVLEHKVDLPSGIVPNWAVFLSCGVDVQQGYFYWVVRAWGANFKSQKIANGTAITFDDLLGIINRPWKIENSNKTVQIFICGIDSGYNTEEVYAFCARNYPVTVPIKGRSTPLVKYFKISQLGQSGVVNVNGYTQVLYEVDTNKYKDLINYKLSLPIDDPTAWLIDKDTDHAYADMITSEQKIDEKGDGKLVWKKISSARENHYLDCEVYAMASADFVNARLITEDDMTVGEL</sequence>
<evidence type="ECO:0000259" key="1">
    <source>
        <dbReference type="Pfam" id="PF05876"/>
    </source>
</evidence>
<organism evidence="3 4">
    <name type="scientific">Dialister micraerophilus UPII 345-E</name>
    <dbReference type="NCBI Taxonomy" id="910314"/>
    <lineage>
        <taxon>Bacteria</taxon>
        <taxon>Bacillati</taxon>
        <taxon>Bacillota</taxon>
        <taxon>Negativicutes</taxon>
        <taxon>Veillonellales</taxon>
        <taxon>Veillonellaceae</taxon>
        <taxon>Dialister</taxon>
    </lineage>
</organism>
<dbReference type="InterPro" id="IPR027417">
    <property type="entry name" value="P-loop_NTPase"/>
</dbReference>
<dbReference type="Pfam" id="PF05876">
    <property type="entry name" value="GpA_ATPase"/>
    <property type="match status" value="1"/>
</dbReference>
<evidence type="ECO:0000313" key="4">
    <source>
        <dbReference type="Proteomes" id="UP000004594"/>
    </source>
</evidence>
<dbReference type="eggNOG" id="COG5525">
    <property type="taxonomic scope" value="Bacteria"/>
</dbReference>
<dbReference type="Pfam" id="PF20454">
    <property type="entry name" value="GpA_nuclease"/>
    <property type="match status" value="1"/>
</dbReference>
<dbReference type="GO" id="GO:0004519">
    <property type="term" value="F:endonuclease activity"/>
    <property type="evidence" value="ECO:0007669"/>
    <property type="project" value="InterPro"/>
</dbReference>
<evidence type="ECO:0000313" key="3">
    <source>
        <dbReference type="EMBL" id="EFR42328.1"/>
    </source>
</evidence>
<dbReference type="PANTHER" id="PTHR34413">
    <property type="entry name" value="PROPHAGE TAIL FIBER ASSEMBLY PROTEIN HOMOLOG TFAE-RELATED-RELATED"/>
    <property type="match status" value="1"/>
</dbReference>
<dbReference type="GO" id="GO:0016887">
    <property type="term" value="F:ATP hydrolysis activity"/>
    <property type="evidence" value="ECO:0007669"/>
    <property type="project" value="InterPro"/>
</dbReference>
<accession>E4LA55</accession>
<proteinExistence type="predicted"/>
<evidence type="ECO:0000259" key="2">
    <source>
        <dbReference type="Pfam" id="PF20454"/>
    </source>
</evidence>
<feature type="domain" description="Phage terminase large subunit GpA ATPase" evidence="1">
    <location>
        <begin position="61"/>
        <end position="306"/>
    </location>
</feature>